<evidence type="ECO:0000256" key="1">
    <source>
        <dbReference type="ARBA" id="ARBA00004613"/>
    </source>
</evidence>
<evidence type="ECO:0000256" key="4">
    <source>
        <dbReference type="ARBA" id="ARBA00022900"/>
    </source>
</evidence>
<feature type="non-terminal residue" evidence="7">
    <location>
        <position position="353"/>
    </location>
</feature>
<keyword evidence="4" id="KW-0722">Serine protease inhibitor</keyword>
<name>A0AAQ4DPN0_AMBAM</name>
<dbReference type="InterPro" id="IPR050098">
    <property type="entry name" value="TFPI/VKTCI-like"/>
</dbReference>
<evidence type="ECO:0000313" key="8">
    <source>
        <dbReference type="Proteomes" id="UP001321473"/>
    </source>
</evidence>
<organism evidence="7 8">
    <name type="scientific">Amblyomma americanum</name>
    <name type="common">Lone star tick</name>
    <dbReference type="NCBI Taxonomy" id="6943"/>
    <lineage>
        <taxon>Eukaryota</taxon>
        <taxon>Metazoa</taxon>
        <taxon>Ecdysozoa</taxon>
        <taxon>Arthropoda</taxon>
        <taxon>Chelicerata</taxon>
        <taxon>Arachnida</taxon>
        <taxon>Acari</taxon>
        <taxon>Parasitiformes</taxon>
        <taxon>Ixodida</taxon>
        <taxon>Ixodoidea</taxon>
        <taxon>Ixodidae</taxon>
        <taxon>Amblyomminae</taxon>
        <taxon>Amblyomma</taxon>
    </lineage>
</organism>
<evidence type="ECO:0000256" key="2">
    <source>
        <dbReference type="ARBA" id="ARBA00022525"/>
    </source>
</evidence>
<dbReference type="PANTHER" id="PTHR10083">
    <property type="entry name" value="KUNITZ-TYPE PROTEASE INHIBITOR-RELATED"/>
    <property type="match status" value="1"/>
</dbReference>
<keyword evidence="8" id="KW-1185">Reference proteome</keyword>
<dbReference type="PANTHER" id="PTHR10083:SF381">
    <property type="entry name" value="BPTI_KUNITZ INHIBITOR DOMAIN-CONTAINING PROTEIN"/>
    <property type="match status" value="1"/>
</dbReference>
<keyword evidence="3" id="KW-0646">Protease inhibitor</keyword>
<dbReference type="GO" id="GO:0005615">
    <property type="term" value="C:extracellular space"/>
    <property type="evidence" value="ECO:0007669"/>
    <property type="project" value="TreeGrafter"/>
</dbReference>
<dbReference type="AlphaFoldDB" id="A0AAQ4DPN0"/>
<sequence length="353" mass="40426">MVLWAFDIVKGHCEQFVYGGCDGTDNKYRTKELCEQNCNRPQNSTVPNLEEAMVYAAGADFEEYCKPKADPGPCDAYMPRWAFNVTTGQCEKFIYGGCGGNKNNYKTIQKCEVTCLRRRRPSNPVCYQPKVKGPCRAHIPRYFYNQTTKYCEQFVYGGCKGNQNNFETIESCLKTCTAGDFEEYCRPKADRGPCLAYIPRWAFNVTTGQCEQFIYGGCRGNKNNYRTMQECEVTCLRVRGPSNPVCYQPKVKGPCRAHIPRYFYNQTTKYCEQFVYGGCKGNQNNFETIESCLKTCRPSNPVCYQPKVKGPCRAHIPRYFYNQTTKYCEQFVYGGCKGNQNNFETIESCLTTC</sequence>
<comment type="subcellular location">
    <subcellularLocation>
        <location evidence="1">Secreted</location>
    </subcellularLocation>
</comment>
<dbReference type="PRINTS" id="PR00759">
    <property type="entry name" value="BASICPTASE"/>
</dbReference>
<dbReference type="SUPFAM" id="SSF57362">
    <property type="entry name" value="BPTI-like"/>
    <property type="match status" value="6"/>
</dbReference>
<dbReference type="FunFam" id="4.10.410.10:FF:000004">
    <property type="entry name" value="Tissue factor pathway inhibitor"/>
    <property type="match status" value="5"/>
</dbReference>
<dbReference type="InterPro" id="IPR036880">
    <property type="entry name" value="Kunitz_BPTI_sf"/>
</dbReference>
<dbReference type="EMBL" id="JARKHS020028284">
    <property type="protein sequence ID" value="KAK8764420.1"/>
    <property type="molecule type" value="Genomic_DNA"/>
</dbReference>
<reference evidence="7 8" key="1">
    <citation type="journal article" date="2023" name="Arcadia Sci">
        <title>De novo assembly of a long-read Amblyomma americanum tick genome.</title>
        <authorList>
            <person name="Chou S."/>
            <person name="Poskanzer K.E."/>
            <person name="Rollins M."/>
            <person name="Thuy-Boun P.S."/>
        </authorList>
    </citation>
    <scope>NUCLEOTIDE SEQUENCE [LARGE SCALE GENOMIC DNA]</scope>
    <source>
        <strain evidence="7">F_SG_1</strain>
        <tissue evidence="7">Salivary glands</tissue>
    </source>
</reference>
<dbReference type="Gene3D" id="4.10.410.10">
    <property type="entry name" value="Pancreatic trypsin inhibitor Kunitz domain"/>
    <property type="match status" value="6"/>
</dbReference>
<dbReference type="InterPro" id="IPR020901">
    <property type="entry name" value="Prtase_inh_Kunz-CS"/>
</dbReference>
<evidence type="ECO:0000313" key="7">
    <source>
        <dbReference type="EMBL" id="KAK8764420.1"/>
    </source>
</evidence>
<dbReference type="Pfam" id="PF00014">
    <property type="entry name" value="Kunitz_BPTI"/>
    <property type="match status" value="6"/>
</dbReference>
<dbReference type="CDD" id="cd00109">
    <property type="entry name" value="Kunitz-type"/>
    <property type="match status" value="3"/>
</dbReference>
<dbReference type="SMART" id="SM00131">
    <property type="entry name" value="KU"/>
    <property type="match status" value="6"/>
</dbReference>
<evidence type="ECO:0000259" key="6">
    <source>
        <dbReference type="PROSITE" id="PS50279"/>
    </source>
</evidence>
<dbReference type="PROSITE" id="PS50279">
    <property type="entry name" value="BPTI_KUNITZ_2"/>
    <property type="match status" value="6"/>
</dbReference>
<feature type="domain" description="BPTI/Kunitz inhibitor" evidence="6">
    <location>
        <begin position="1"/>
        <end position="38"/>
    </location>
</feature>
<accession>A0AAQ4DPN0</accession>
<dbReference type="InterPro" id="IPR002223">
    <property type="entry name" value="Kunitz_BPTI"/>
</dbReference>
<feature type="domain" description="BPTI/Kunitz inhibitor" evidence="6">
    <location>
        <begin position="65"/>
        <end position="115"/>
    </location>
</feature>
<protein>
    <recommendedName>
        <fullName evidence="6">BPTI/Kunitz inhibitor domain-containing protein</fullName>
    </recommendedName>
</protein>
<dbReference type="GO" id="GO:0004867">
    <property type="term" value="F:serine-type endopeptidase inhibitor activity"/>
    <property type="evidence" value="ECO:0007669"/>
    <property type="project" value="UniProtKB-KW"/>
</dbReference>
<comment type="caution">
    <text evidence="7">The sequence shown here is derived from an EMBL/GenBank/DDBJ whole genome shotgun (WGS) entry which is preliminary data.</text>
</comment>
<keyword evidence="5" id="KW-1015">Disulfide bond</keyword>
<dbReference type="Proteomes" id="UP001321473">
    <property type="component" value="Unassembled WGS sequence"/>
</dbReference>
<evidence type="ECO:0000256" key="3">
    <source>
        <dbReference type="ARBA" id="ARBA00022690"/>
    </source>
</evidence>
<evidence type="ECO:0000256" key="5">
    <source>
        <dbReference type="ARBA" id="ARBA00023157"/>
    </source>
</evidence>
<dbReference type="PROSITE" id="PS00280">
    <property type="entry name" value="BPTI_KUNITZ_1"/>
    <property type="match status" value="3"/>
</dbReference>
<gene>
    <name evidence="7" type="ORF">V5799_032971</name>
</gene>
<proteinExistence type="predicted"/>
<feature type="domain" description="BPTI/Kunitz inhibitor" evidence="6">
    <location>
        <begin position="246"/>
        <end position="296"/>
    </location>
</feature>
<feature type="domain" description="BPTI/Kunitz inhibitor" evidence="6">
    <location>
        <begin position="185"/>
        <end position="235"/>
    </location>
</feature>
<feature type="domain" description="BPTI/Kunitz inhibitor" evidence="6">
    <location>
        <begin position="303"/>
        <end position="353"/>
    </location>
</feature>
<keyword evidence="2" id="KW-0964">Secreted</keyword>
<dbReference type="CDD" id="cd22604">
    <property type="entry name" value="Kunitz_BmTI-like"/>
    <property type="match status" value="1"/>
</dbReference>
<feature type="domain" description="BPTI/Kunitz inhibitor" evidence="6">
    <location>
        <begin position="126"/>
        <end position="176"/>
    </location>
</feature>